<dbReference type="Pfam" id="PF09995">
    <property type="entry name" value="MPAB_Lcp_cat"/>
    <property type="match status" value="1"/>
</dbReference>
<dbReference type="PANTHER" id="PTHR36151:SF3">
    <property type="entry name" value="ER-BOUND OXYGENASE MPAB_MPAB'_RUBBER OXYGENASE CATALYTIC DOMAIN-CONTAINING PROTEIN"/>
    <property type="match status" value="1"/>
</dbReference>
<dbReference type="InterPro" id="IPR018713">
    <property type="entry name" value="MPAB/Lcp_cat_dom"/>
</dbReference>
<accession>A0ABS6KSW4</accession>
<name>A0ABS6KSW4_9MYCO</name>
<evidence type="ECO:0000313" key="3">
    <source>
        <dbReference type="Proteomes" id="UP000812982"/>
    </source>
</evidence>
<gene>
    <name evidence="2" type="ORF">FR943_22860</name>
</gene>
<evidence type="ECO:0000313" key="2">
    <source>
        <dbReference type="EMBL" id="MBU9766667.1"/>
    </source>
</evidence>
<reference evidence="2 3" key="1">
    <citation type="journal article" date="2021" name="Sci. Rep.">
        <title>Phenotypic and genomic hallmarks of a novel, potentially pathogenic rapidly growing Mycobacterium species related to the Mycobacterium fortuitum complex.</title>
        <authorList>
            <person name="Gharbi R."/>
            <person name="Khanna V."/>
            <person name="Frigui W."/>
            <person name="Mhenni B."/>
            <person name="Brosch R."/>
            <person name="Mardassi H."/>
        </authorList>
    </citation>
    <scope>NUCLEOTIDE SEQUENCE [LARGE SCALE GENOMIC DNA]</scope>
    <source>
        <strain evidence="2 3">TNTM28</strain>
    </source>
</reference>
<protein>
    <submittedName>
        <fullName evidence="2">DUF2236 domain-containing protein</fullName>
    </submittedName>
</protein>
<evidence type="ECO:0000259" key="1">
    <source>
        <dbReference type="Pfam" id="PF09995"/>
    </source>
</evidence>
<feature type="domain" description="ER-bound oxygenase mpaB/mpaB'/Rubber oxygenase catalytic" evidence="1">
    <location>
        <begin position="12"/>
        <end position="229"/>
    </location>
</feature>
<comment type="caution">
    <text evidence="2">The sequence shown here is derived from an EMBL/GenBank/DDBJ whole genome shotgun (WGS) entry which is preliminary data.</text>
</comment>
<dbReference type="PANTHER" id="PTHR36151">
    <property type="entry name" value="BLR2777 PROTEIN"/>
    <property type="match status" value="1"/>
</dbReference>
<dbReference type="Proteomes" id="UP000812982">
    <property type="component" value="Unassembled WGS sequence"/>
</dbReference>
<dbReference type="EMBL" id="VOMB01000024">
    <property type="protein sequence ID" value="MBU9766667.1"/>
    <property type="molecule type" value="Genomic_DNA"/>
</dbReference>
<organism evidence="2 3">
    <name type="scientific">[Mycobacterium] fortunisiensis</name>
    <dbReference type="NCBI Taxonomy" id="2600579"/>
    <lineage>
        <taxon>Bacteria</taxon>
        <taxon>Bacillati</taxon>
        <taxon>Actinomycetota</taxon>
        <taxon>Actinomycetes</taxon>
        <taxon>Mycobacteriales</taxon>
        <taxon>Mycobacteriaceae</taxon>
        <taxon>Mycolicibacterium</taxon>
    </lineage>
</organism>
<dbReference type="RefSeq" id="WP_217160531.1">
    <property type="nucleotide sequence ID" value="NZ_VOMB01000024.1"/>
</dbReference>
<proteinExistence type="predicted"/>
<sequence>MAAELGPDTLLWRYLRDRRYLFVLPRAVCLQLLHPTIAAGITEHALLRERIWLHKKRTVTQAVNIAYTDTDMRPHIRFAHEHVKGRDRAGNNYHALNPDVFHFQHATYVESLVMMVNTFIRKLSDDEHEQLYQECCAWYRRYGISTRPMPSSWAEFGTYFEDQCRTQLSAGPHFEPFREQMFAPTDWWPRVVPHRAIRAMQHERAAELTGVTASARDRRSLRYFTLAARLLS</sequence>
<keyword evidence="3" id="KW-1185">Reference proteome</keyword>